<name>A0AAD9UGQ8_RIDPI</name>
<proteinExistence type="predicted"/>
<sequence>MVLHYSDDLLKTPYPNRGKFGDWIVKKDTFNVTCRLCKSNVCIKEGEKALAKHSSSAKHHKAKGAQAGTGNIFQAIAQQDAKQREQKSCEEKARDAELIYLHHIEAHGIPPHVASCTTLLFKQMFPDVGGCFGAWIDHLDSLKNPNPRHSKVGFLKVVCYKHCISC</sequence>
<dbReference type="EMBL" id="JAODUO010000121">
    <property type="protein sequence ID" value="KAK2188852.1"/>
    <property type="molecule type" value="Genomic_DNA"/>
</dbReference>
<organism evidence="1 2">
    <name type="scientific">Ridgeia piscesae</name>
    <name type="common">Tubeworm</name>
    <dbReference type="NCBI Taxonomy" id="27915"/>
    <lineage>
        <taxon>Eukaryota</taxon>
        <taxon>Metazoa</taxon>
        <taxon>Spiralia</taxon>
        <taxon>Lophotrochozoa</taxon>
        <taxon>Annelida</taxon>
        <taxon>Polychaeta</taxon>
        <taxon>Sedentaria</taxon>
        <taxon>Canalipalpata</taxon>
        <taxon>Sabellida</taxon>
        <taxon>Siboglinidae</taxon>
        <taxon>Ridgeia</taxon>
    </lineage>
</organism>
<reference evidence="1" key="1">
    <citation type="journal article" date="2023" name="Mol. Biol. Evol.">
        <title>Third-Generation Sequencing Reveals the Adaptive Role of the Epigenome in Three Deep-Sea Polychaetes.</title>
        <authorList>
            <person name="Perez M."/>
            <person name="Aroh O."/>
            <person name="Sun Y."/>
            <person name="Lan Y."/>
            <person name="Juniper S.K."/>
            <person name="Young C.R."/>
            <person name="Angers B."/>
            <person name="Qian P.Y."/>
        </authorList>
    </citation>
    <scope>NUCLEOTIDE SEQUENCE</scope>
    <source>
        <strain evidence="1">R07B-5</strain>
    </source>
</reference>
<dbReference type="Proteomes" id="UP001209878">
    <property type="component" value="Unassembled WGS sequence"/>
</dbReference>
<accession>A0AAD9UGQ8</accession>
<keyword evidence="2" id="KW-1185">Reference proteome</keyword>
<dbReference type="AlphaFoldDB" id="A0AAD9UGQ8"/>
<comment type="caution">
    <text evidence="1">The sequence shown here is derived from an EMBL/GenBank/DDBJ whole genome shotgun (WGS) entry which is preliminary data.</text>
</comment>
<gene>
    <name evidence="1" type="ORF">NP493_122g07080</name>
</gene>
<evidence type="ECO:0000313" key="2">
    <source>
        <dbReference type="Proteomes" id="UP001209878"/>
    </source>
</evidence>
<protein>
    <submittedName>
        <fullName evidence="1">Uncharacterized protein</fullName>
    </submittedName>
</protein>
<evidence type="ECO:0000313" key="1">
    <source>
        <dbReference type="EMBL" id="KAK2188852.1"/>
    </source>
</evidence>